<sequence>MNLIGCTSLKELPDFSGIPNLKRLDLYECNSLVEIPDSIRFLHNLVTLNVDHCSNLIMFPRKINLRSIETISVSYCKLEEFSEFGEEMYFLRELNLIGTCIKELHPSITKLIRLEELDLQDNQNLTTLPYNIYELHNLKGLGAIGCSKLAIFPKVPVKMDSLRGLFLDGSDIRELDESIGNLTVLEMLYLSSCKNLTTLPWSIYGLQNLQRLDLGQCAKLVRFPTNTNILNVDGCSLSLPKLRSIDISGCTSLSDCDFLMTLDCWETLDSLDLSYNNFVSLPACITKFVNLRRLVLSGCKRLREIPELPPNVSIQRTTLLELLEERLSTLTNPGAMIEVASPSIEEPTPSSCLSLSSKTPKRHRSAEEPSPTPVNPPKRQRTAAEGQASMVHFAYEMAISPVPMFPDLHTAHHSTTTPQLQLQALATELSRLSLSSESTKPRGPVRGDQHLWLSLNSEPSTSEFRQ</sequence>
<name>A0A2P6QPC7_ROSCH</name>
<evidence type="ECO:0000256" key="1">
    <source>
        <dbReference type="ARBA" id="ARBA00022821"/>
    </source>
</evidence>
<dbReference type="SUPFAM" id="SSF52047">
    <property type="entry name" value="RNI-like"/>
    <property type="match status" value="1"/>
</dbReference>
<comment type="caution">
    <text evidence="4">The sequence shown here is derived from an EMBL/GenBank/DDBJ whole genome shotgun (WGS) entry which is preliminary data.</text>
</comment>
<feature type="domain" description="Disease resistance protein RPS4B/Roq1-like leucine-rich repeats" evidence="3">
    <location>
        <begin position="146"/>
        <end position="307"/>
    </location>
</feature>
<dbReference type="Pfam" id="PF23286">
    <property type="entry name" value="LRR_13"/>
    <property type="match status" value="1"/>
</dbReference>
<organism evidence="4 5">
    <name type="scientific">Rosa chinensis</name>
    <name type="common">China rose</name>
    <dbReference type="NCBI Taxonomy" id="74649"/>
    <lineage>
        <taxon>Eukaryota</taxon>
        <taxon>Viridiplantae</taxon>
        <taxon>Streptophyta</taxon>
        <taxon>Embryophyta</taxon>
        <taxon>Tracheophyta</taxon>
        <taxon>Spermatophyta</taxon>
        <taxon>Magnoliopsida</taxon>
        <taxon>eudicotyledons</taxon>
        <taxon>Gunneridae</taxon>
        <taxon>Pentapetalae</taxon>
        <taxon>rosids</taxon>
        <taxon>fabids</taxon>
        <taxon>Rosales</taxon>
        <taxon>Rosaceae</taxon>
        <taxon>Rosoideae</taxon>
        <taxon>Rosoideae incertae sedis</taxon>
        <taxon>Rosa</taxon>
    </lineage>
</organism>
<dbReference type="InterPro" id="IPR032675">
    <property type="entry name" value="LRR_dom_sf"/>
</dbReference>
<dbReference type="InterPro" id="IPR058546">
    <property type="entry name" value="RPS4B/Roq1-like_LRR"/>
</dbReference>
<evidence type="ECO:0000259" key="3">
    <source>
        <dbReference type="Pfam" id="PF23286"/>
    </source>
</evidence>
<dbReference type="PANTHER" id="PTHR47186">
    <property type="entry name" value="LEUCINE-RICH REPEAT-CONTAINING PROTEIN 57"/>
    <property type="match status" value="1"/>
</dbReference>
<evidence type="ECO:0000256" key="2">
    <source>
        <dbReference type="SAM" id="MobiDB-lite"/>
    </source>
</evidence>
<reference evidence="4 5" key="1">
    <citation type="journal article" date="2018" name="Nat. Genet.">
        <title>The Rosa genome provides new insights in the design of modern roses.</title>
        <authorList>
            <person name="Bendahmane M."/>
        </authorList>
    </citation>
    <scope>NUCLEOTIDE SEQUENCE [LARGE SCALE GENOMIC DNA]</scope>
    <source>
        <strain evidence="5">cv. Old Blush</strain>
    </source>
</reference>
<feature type="region of interest" description="Disordered" evidence="2">
    <location>
        <begin position="433"/>
        <end position="466"/>
    </location>
</feature>
<dbReference type="STRING" id="74649.A0A2P6QPC7"/>
<evidence type="ECO:0000313" key="4">
    <source>
        <dbReference type="EMBL" id="PRQ36003.1"/>
    </source>
</evidence>
<proteinExistence type="predicted"/>
<evidence type="ECO:0000313" key="5">
    <source>
        <dbReference type="Proteomes" id="UP000238479"/>
    </source>
</evidence>
<dbReference type="EMBL" id="PDCK01000042">
    <property type="protein sequence ID" value="PRQ36003.1"/>
    <property type="molecule type" value="Genomic_DNA"/>
</dbReference>
<dbReference type="PANTHER" id="PTHR47186:SF3">
    <property type="entry name" value="OS09G0267800 PROTEIN"/>
    <property type="match status" value="1"/>
</dbReference>
<dbReference type="Gramene" id="PRQ36003">
    <property type="protein sequence ID" value="PRQ36003"/>
    <property type="gene ID" value="RchiOBHm_Chr4g0386681"/>
</dbReference>
<dbReference type="Proteomes" id="UP000238479">
    <property type="component" value="Chromosome 4"/>
</dbReference>
<keyword evidence="1" id="KW-0611">Plant defense</keyword>
<dbReference type="Gene3D" id="3.80.10.10">
    <property type="entry name" value="Ribonuclease Inhibitor"/>
    <property type="match status" value="3"/>
</dbReference>
<feature type="region of interest" description="Disordered" evidence="2">
    <location>
        <begin position="341"/>
        <end position="386"/>
    </location>
</feature>
<gene>
    <name evidence="4" type="ORF">RchiOBHm_Chr4g0386681</name>
</gene>
<dbReference type="OMA" id="HFAYEMA"/>
<keyword evidence="5" id="KW-1185">Reference proteome</keyword>
<feature type="compositionally biased region" description="Polar residues" evidence="2">
    <location>
        <begin position="348"/>
        <end position="358"/>
    </location>
</feature>
<feature type="compositionally biased region" description="Polar residues" evidence="2">
    <location>
        <begin position="454"/>
        <end position="466"/>
    </location>
</feature>
<accession>A0A2P6QPC7</accession>
<protein>
    <submittedName>
        <fullName evidence="4">Putative leucine-rich repeat domain, L domain-containing protein</fullName>
    </submittedName>
</protein>
<dbReference type="AlphaFoldDB" id="A0A2P6QPC7"/>